<organism evidence="1 2">
    <name type="scientific">Eretmocerus hayati</name>
    <dbReference type="NCBI Taxonomy" id="131215"/>
    <lineage>
        <taxon>Eukaryota</taxon>
        <taxon>Metazoa</taxon>
        <taxon>Ecdysozoa</taxon>
        <taxon>Arthropoda</taxon>
        <taxon>Hexapoda</taxon>
        <taxon>Insecta</taxon>
        <taxon>Pterygota</taxon>
        <taxon>Neoptera</taxon>
        <taxon>Endopterygota</taxon>
        <taxon>Hymenoptera</taxon>
        <taxon>Apocrita</taxon>
        <taxon>Proctotrupomorpha</taxon>
        <taxon>Chalcidoidea</taxon>
        <taxon>Aphelinidae</taxon>
        <taxon>Aphelininae</taxon>
        <taxon>Eretmocerus</taxon>
    </lineage>
</organism>
<sequence>MAKEEGEMQTNNGQNSAERSVMSNLTSDELQVIRDICSLPGLDDTLDPLCSVQSDRSSVGPISELNVAEAGNIQDANAILAEFDQYRASDTMSVESHGAVGIAADGYVETSDLATRENLRIQDIREDLMNYEQLNDPTQYTETMRELELTQGNPVRPASLESNQRMDFEESDTYTYRLGACNTIDPAIHSNESMPTSAMSEPQSDHMDVSGDINELRTVYSVEIKAATPAIESPNVHETDESIFAPNLTGDNRKEEQANKRCTNKPAWSLETPPTCSNPPKPVTCGAIEAQSDTNHTDNVGEFSNVRSSNRKRRHANASISREDMMRTRYFDFEELRKQAESGKPNLNHPFWQNLRAFVCARSVFWKKERRGIICPFSYIEEKHRSLGYKTSSKHVLIRNHKNPQMPVCTICHESRYHVQDAEKCGYCIKAYFDLIIESGQGEMREIMDRWY</sequence>
<evidence type="ECO:0000313" key="2">
    <source>
        <dbReference type="Proteomes" id="UP001239111"/>
    </source>
</evidence>
<name>A0ACC2NF85_9HYME</name>
<keyword evidence="2" id="KW-1185">Reference proteome</keyword>
<evidence type="ECO:0000313" key="1">
    <source>
        <dbReference type="EMBL" id="KAJ8669772.1"/>
    </source>
</evidence>
<reference evidence="1" key="1">
    <citation type="submission" date="2023-04" db="EMBL/GenBank/DDBJ databases">
        <title>A chromosome-level genome assembly of the parasitoid wasp Eretmocerus hayati.</title>
        <authorList>
            <person name="Zhong Y."/>
            <person name="Liu S."/>
            <person name="Liu Y."/>
        </authorList>
    </citation>
    <scope>NUCLEOTIDE SEQUENCE</scope>
    <source>
        <strain evidence="1">ZJU_SS_LIU_2023</strain>
    </source>
</reference>
<dbReference type="Proteomes" id="UP001239111">
    <property type="component" value="Chromosome 3"/>
</dbReference>
<gene>
    <name evidence="1" type="ORF">QAD02_001031</name>
</gene>
<proteinExistence type="predicted"/>
<accession>A0ACC2NF85</accession>
<protein>
    <submittedName>
        <fullName evidence="1">Uncharacterized protein</fullName>
    </submittedName>
</protein>
<comment type="caution">
    <text evidence="1">The sequence shown here is derived from an EMBL/GenBank/DDBJ whole genome shotgun (WGS) entry which is preliminary data.</text>
</comment>
<dbReference type="EMBL" id="CM056743">
    <property type="protein sequence ID" value="KAJ8669772.1"/>
    <property type="molecule type" value="Genomic_DNA"/>
</dbReference>